<dbReference type="GO" id="GO:0019509">
    <property type="term" value="P:L-methionine salvage from methylthioadenosine"/>
    <property type="evidence" value="ECO:0007669"/>
    <property type="project" value="TreeGrafter"/>
</dbReference>
<dbReference type="RefSeq" id="WP_043116837.1">
    <property type="nucleotide sequence ID" value="NZ_JRAA01000002.1"/>
</dbReference>
<dbReference type="Pfam" id="PF01048">
    <property type="entry name" value="PNP_UDP_1"/>
    <property type="match status" value="1"/>
</dbReference>
<keyword evidence="6" id="KW-1185">Reference proteome</keyword>
<feature type="binding site" evidence="3">
    <location>
        <position position="9"/>
    </location>
    <ligand>
        <name>phosphate</name>
        <dbReference type="ChEBI" id="CHEBI:43474"/>
    </ligand>
</feature>
<sequence length="241" mass="26010">MKLGVIGGSGLSHFEELEVMSREIVRTPYGEPSAPVVHGKINGTEFCFIPRHGAGHRLPPHRINYRANIWAMKEIGVEAVIALATVGGITKGPETLITPDQVIDYTWGREHTFFDGLNGNVTHADFTSPFCDELRQRLIDAARGAGLDIVETGTYAATQGPRLESAAEIRRLEQDGNDIVGMTVMPEAGLARELGLCYAAIATVVNWAAGKSDEEITQSVIDRHLGKGLADYMAVLSALNA</sequence>
<dbReference type="STRING" id="2340.JV46_03480"/>
<comment type="similarity">
    <text evidence="3">Belongs to the PNP/MTAP phosphorylase family. MTAP subfamily.</text>
</comment>
<evidence type="ECO:0000256" key="2">
    <source>
        <dbReference type="ARBA" id="ARBA00022679"/>
    </source>
</evidence>
<keyword evidence="2 3" id="KW-0808">Transferase</keyword>
<accession>A0A0B0HAW5</accession>
<dbReference type="InterPro" id="IPR010044">
    <property type="entry name" value="MTAP"/>
</dbReference>
<keyword evidence="1 3" id="KW-0328">Glycosyltransferase</keyword>
<dbReference type="GO" id="GO:0005829">
    <property type="term" value="C:cytosol"/>
    <property type="evidence" value="ECO:0007669"/>
    <property type="project" value="TreeGrafter"/>
</dbReference>
<dbReference type="UniPathway" id="UPA00606"/>
<feature type="domain" description="Nucleoside phosphorylase" evidence="4">
    <location>
        <begin position="2"/>
        <end position="222"/>
    </location>
</feature>
<name>A0A0B0HAW5_SOVGS</name>
<dbReference type="NCBIfam" id="NF006599">
    <property type="entry name" value="PRK09136.1"/>
    <property type="match status" value="1"/>
</dbReference>
<feature type="site" description="Important for substrate specificity" evidence="3">
    <location>
        <position position="164"/>
    </location>
</feature>
<comment type="caution">
    <text evidence="3">Lacks conserved residue(s) required for the propagation of feature annotation.</text>
</comment>
<dbReference type="EMBL" id="JRAA01000002">
    <property type="protein sequence ID" value="KHF24586.1"/>
    <property type="molecule type" value="Genomic_DNA"/>
</dbReference>
<dbReference type="eggNOG" id="COG0005">
    <property type="taxonomic scope" value="Bacteria"/>
</dbReference>
<gene>
    <name evidence="5" type="ORF">JV46_03480</name>
</gene>
<comment type="function">
    <text evidence="3">Purine nucleoside phosphorylase which is highly specific for 6-oxopurine nucleosides. Cleaves guanosine or inosine to respective bases and sugar-1-phosphate molecules. Involved in purine salvage.</text>
</comment>
<dbReference type="Gene3D" id="3.40.50.1580">
    <property type="entry name" value="Nucleoside phosphorylase domain"/>
    <property type="match status" value="1"/>
</dbReference>
<dbReference type="AlphaFoldDB" id="A0A0B0HAW5"/>
<dbReference type="EC" id="2.4.2.1" evidence="3"/>
<evidence type="ECO:0000259" key="4">
    <source>
        <dbReference type="Pfam" id="PF01048"/>
    </source>
</evidence>
<comment type="pathway">
    <text evidence="3">Purine metabolism; purine nucleoside salvage.</text>
</comment>
<dbReference type="GeneID" id="86992081"/>
<evidence type="ECO:0000256" key="3">
    <source>
        <dbReference type="HAMAP-Rule" id="MF_01963"/>
    </source>
</evidence>
<dbReference type="PATRIC" id="fig|2340.3.peg.1231"/>
<proteinExistence type="inferred from homology"/>
<dbReference type="OrthoDB" id="1523230at2"/>
<keyword evidence="3" id="KW-0660">Purine salvage</keyword>
<dbReference type="GO" id="GO:0006166">
    <property type="term" value="P:purine ribonucleoside salvage"/>
    <property type="evidence" value="ECO:0007669"/>
    <property type="project" value="UniProtKB-UniRule"/>
</dbReference>
<feature type="binding site" evidence="3">
    <location>
        <begin position="51"/>
        <end position="52"/>
    </location>
    <ligand>
        <name>phosphate</name>
        <dbReference type="ChEBI" id="CHEBI:43474"/>
    </ligand>
</feature>
<feature type="binding site" evidence="3">
    <location>
        <position position="183"/>
    </location>
    <ligand>
        <name>phosphate</name>
        <dbReference type="ChEBI" id="CHEBI:43474"/>
    </ligand>
</feature>
<feature type="site" description="Important for substrate specificity" evidence="3">
    <location>
        <position position="218"/>
    </location>
</feature>
<organism evidence="5 6">
    <name type="scientific">Solemya velum gill symbiont</name>
    <dbReference type="NCBI Taxonomy" id="2340"/>
    <lineage>
        <taxon>Bacteria</taxon>
        <taxon>Pseudomonadati</taxon>
        <taxon>Pseudomonadota</taxon>
        <taxon>Gammaproteobacteria</taxon>
        <taxon>sulfur-oxidizing symbionts</taxon>
    </lineage>
</organism>
<dbReference type="CDD" id="cd09010">
    <property type="entry name" value="MTAP_SsMTAPII_like_MTIP"/>
    <property type="match status" value="1"/>
</dbReference>
<dbReference type="SUPFAM" id="SSF53167">
    <property type="entry name" value="Purine and uridine phosphorylases"/>
    <property type="match status" value="1"/>
</dbReference>
<dbReference type="PANTHER" id="PTHR42679:SF2">
    <property type="entry name" value="S-METHYL-5'-THIOADENOSINE PHOSPHORYLASE"/>
    <property type="match status" value="1"/>
</dbReference>
<evidence type="ECO:0000256" key="1">
    <source>
        <dbReference type="ARBA" id="ARBA00022676"/>
    </source>
</evidence>
<evidence type="ECO:0000313" key="6">
    <source>
        <dbReference type="Proteomes" id="UP000030856"/>
    </source>
</evidence>
<dbReference type="PANTHER" id="PTHR42679">
    <property type="entry name" value="S-METHYL-5'-THIOADENOSINE PHOSPHORYLASE"/>
    <property type="match status" value="1"/>
</dbReference>
<reference evidence="5 6" key="1">
    <citation type="journal article" date="2014" name="BMC Genomics">
        <title>The genome of the intracellular bacterium of the coastal bivalve, Solemya velum: a blueprint for thriving in and out of symbiosis.</title>
        <authorList>
            <person name="Dmytrenko O."/>
            <person name="Russell S.L."/>
            <person name="Loo W.T."/>
            <person name="Fontanez K.M."/>
            <person name="Liao L."/>
            <person name="Roeselers G."/>
            <person name="Sharma R."/>
            <person name="Stewart F.J."/>
            <person name="Newton I.L."/>
            <person name="Woyke T."/>
            <person name="Wu D."/>
            <person name="Lang J.M."/>
            <person name="Eisen J.A."/>
            <person name="Cavanaugh C.M."/>
        </authorList>
    </citation>
    <scope>NUCLEOTIDE SEQUENCE [LARGE SCALE GENOMIC DNA]</scope>
    <source>
        <strain evidence="5 6">WH</strain>
    </source>
</reference>
<evidence type="ECO:0000313" key="5">
    <source>
        <dbReference type="EMBL" id="KHF24586.1"/>
    </source>
</evidence>
<dbReference type="GO" id="GO:0017061">
    <property type="term" value="F:S-methyl-5-thioadenosine phosphorylase activity"/>
    <property type="evidence" value="ECO:0007669"/>
    <property type="project" value="InterPro"/>
</dbReference>
<protein>
    <recommendedName>
        <fullName evidence="3">Probable 6-oxopurine nucleoside phosphorylase</fullName>
        <ecNumber evidence="3">2.4.2.1</ecNumber>
    </recommendedName>
    <alternativeName>
        <fullName evidence="3">Purine nucleoside phosphorylase</fullName>
        <shortName evidence="3">PNP</shortName>
    </alternativeName>
</protein>
<comment type="caution">
    <text evidence="5">The sequence shown here is derived from an EMBL/GenBank/DDBJ whole genome shotgun (WGS) entry which is preliminary data.</text>
</comment>
<comment type="miscellaneous">
    <text evidence="3">Although this enzyme belongs to the family of MTA phosphorylases based on sequence homology, it has been shown that conserved amino acid substitutions in the substrate binding pocket convert the substrate specificity of this enzyme from 6-aminopurines to 6-oxopurines.</text>
</comment>
<dbReference type="InterPro" id="IPR035994">
    <property type="entry name" value="Nucleoside_phosphorylase_sf"/>
</dbReference>
<comment type="subunit">
    <text evidence="3">Homohexamer. Dimer of a homotrimer.</text>
</comment>
<feature type="binding site" evidence="3">
    <location>
        <begin position="206"/>
        <end position="208"/>
    </location>
    <ligand>
        <name>substrate</name>
    </ligand>
</feature>
<dbReference type="HAMAP" id="MF_01963">
    <property type="entry name" value="MTAP"/>
    <property type="match status" value="1"/>
</dbReference>
<dbReference type="InterPro" id="IPR000845">
    <property type="entry name" value="Nucleoside_phosphorylase_d"/>
</dbReference>
<feature type="binding site" evidence="3">
    <location>
        <position position="182"/>
    </location>
    <ligand>
        <name>substrate</name>
    </ligand>
</feature>
<dbReference type="Proteomes" id="UP000030856">
    <property type="component" value="Unassembled WGS sequence"/>
</dbReference>
<comment type="catalytic activity">
    <reaction evidence="3">
        <text>a purine D-ribonucleoside + phosphate = a purine nucleobase + alpha-D-ribose 1-phosphate</text>
        <dbReference type="Rhea" id="RHEA:19805"/>
        <dbReference type="ChEBI" id="CHEBI:26386"/>
        <dbReference type="ChEBI" id="CHEBI:43474"/>
        <dbReference type="ChEBI" id="CHEBI:57720"/>
        <dbReference type="ChEBI" id="CHEBI:142355"/>
        <dbReference type="EC" id="2.4.2.1"/>
    </reaction>
</comment>